<gene>
    <name evidence="3" type="ORF">FD145_960</name>
</gene>
<name>A0A833NRW7_UNCSA</name>
<dbReference type="SMART" id="SM00091">
    <property type="entry name" value="PAS"/>
    <property type="match status" value="1"/>
</dbReference>
<dbReference type="PROSITE" id="PS50112">
    <property type="entry name" value="PAS"/>
    <property type="match status" value="1"/>
</dbReference>
<feature type="transmembrane region" description="Helical" evidence="1">
    <location>
        <begin position="68"/>
        <end position="87"/>
    </location>
</feature>
<feature type="transmembrane region" description="Helical" evidence="1">
    <location>
        <begin position="136"/>
        <end position="157"/>
    </location>
</feature>
<feature type="domain" description="PAS" evidence="2">
    <location>
        <begin position="238"/>
        <end position="283"/>
    </location>
</feature>
<feature type="transmembrane region" description="Helical" evidence="1">
    <location>
        <begin position="35"/>
        <end position="56"/>
    </location>
</feature>
<dbReference type="Pfam" id="PF13426">
    <property type="entry name" value="PAS_9"/>
    <property type="match status" value="1"/>
</dbReference>
<dbReference type="InterPro" id="IPR031621">
    <property type="entry name" value="HisKA_7TM"/>
</dbReference>
<feature type="transmembrane region" description="Helical" evidence="1">
    <location>
        <begin position="169"/>
        <end position="189"/>
    </location>
</feature>
<sequence length="344" mass="39158">MILFPYFELAASLFTLLFAFIIFSRHYENRTARFFARFALLAFFASIIEYSARIAFTLELAGAINRVSASLWAFVFPAFAHFCLIFAKKNSFLKSKIALFVLYLPASVLSFLFLFTDLMYKRHDIYHFGIANQPAPFYWLFAINTFVYVLWGILVLLKKSKTSPQATVRSQALFIAVGSFFPAVIGIITDELLPLALGYRPFPPTCIFGIAVMNFVIFLAMRKYALFSISPALAADIIIETMPDALLVTDLEGRIILVNDEAHKFFHVPKEEIFGRHIDKLFEKKEEYIKLYEEVVVKNIEIERFSANLVDPLGEKIPALINANKMKDSLGSTLGVVYIIRDSL</sequence>
<dbReference type="InterPro" id="IPR000014">
    <property type="entry name" value="PAS"/>
</dbReference>
<accession>A0A833NRW7</accession>
<feature type="transmembrane region" description="Helical" evidence="1">
    <location>
        <begin position="6"/>
        <end position="23"/>
    </location>
</feature>
<feature type="transmembrane region" description="Helical" evidence="1">
    <location>
        <begin position="201"/>
        <end position="221"/>
    </location>
</feature>
<comment type="caution">
    <text evidence="3">The sequence shown here is derived from an EMBL/GenBank/DDBJ whole genome shotgun (WGS) entry which is preliminary data.</text>
</comment>
<dbReference type="NCBIfam" id="TIGR00229">
    <property type="entry name" value="sensory_box"/>
    <property type="match status" value="1"/>
</dbReference>
<keyword evidence="3" id="KW-0808">Transferase</keyword>
<protein>
    <submittedName>
        <fullName evidence="3">PAS/PAC sensor signal transduction histidine kinase</fullName>
    </submittedName>
</protein>
<dbReference type="EMBL" id="WPAF01000014">
    <property type="protein sequence ID" value="KAF0134018.1"/>
    <property type="molecule type" value="Genomic_DNA"/>
</dbReference>
<dbReference type="Gene3D" id="3.30.450.20">
    <property type="entry name" value="PAS domain"/>
    <property type="match status" value="1"/>
</dbReference>
<evidence type="ECO:0000313" key="3">
    <source>
        <dbReference type="EMBL" id="KAF0134018.1"/>
    </source>
</evidence>
<dbReference type="SUPFAM" id="SSF55785">
    <property type="entry name" value="PYP-like sensor domain (PAS domain)"/>
    <property type="match status" value="1"/>
</dbReference>
<dbReference type="Proteomes" id="UP000488506">
    <property type="component" value="Unassembled WGS sequence"/>
</dbReference>
<keyword evidence="1" id="KW-0472">Membrane</keyword>
<reference evidence="3 4" key="1">
    <citation type="submission" date="2019-12" db="EMBL/GenBank/DDBJ databases">
        <authorList>
            <person name="Wolfe R."/>
            <person name="Danczak R."/>
            <person name="Wilkins M."/>
        </authorList>
    </citation>
    <scope>NUCLEOTIDE SEQUENCE [LARGE SCALE GENOMIC DNA]</scope>
    <source>
        <strain evidence="3">X2_MaxBin.013</strain>
    </source>
</reference>
<evidence type="ECO:0000313" key="4">
    <source>
        <dbReference type="Proteomes" id="UP000488506"/>
    </source>
</evidence>
<keyword evidence="1" id="KW-1133">Transmembrane helix</keyword>
<dbReference type="GO" id="GO:0016301">
    <property type="term" value="F:kinase activity"/>
    <property type="evidence" value="ECO:0007669"/>
    <property type="project" value="UniProtKB-KW"/>
</dbReference>
<organism evidence="3 4">
    <name type="scientific">Candidatus Saganbacteria bacterium</name>
    <dbReference type="NCBI Taxonomy" id="2575572"/>
    <lineage>
        <taxon>Bacteria</taxon>
        <taxon>Bacillati</taxon>
        <taxon>Saganbacteria</taxon>
    </lineage>
</organism>
<keyword evidence="3" id="KW-0418">Kinase</keyword>
<proteinExistence type="predicted"/>
<evidence type="ECO:0000256" key="1">
    <source>
        <dbReference type="SAM" id="Phobius"/>
    </source>
</evidence>
<dbReference type="Pfam" id="PF16927">
    <property type="entry name" value="HisKA_7TM"/>
    <property type="match status" value="1"/>
</dbReference>
<keyword evidence="1" id="KW-0812">Transmembrane</keyword>
<dbReference type="InterPro" id="IPR035965">
    <property type="entry name" value="PAS-like_dom_sf"/>
</dbReference>
<feature type="transmembrane region" description="Helical" evidence="1">
    <location>
        <begin position="99"/>
        <end position="116"/>
    </location>
</feature>
<dbReference type="AlphaFoldDB" id="A0A833NRW7"/>
<dbReference type="CDD" id="cd00130">
    <property type="entry name" value="PAS"/>
    <property type="match status" value="1"/>
</dbReference>
<evidence type="ECO:0000259" key="2">
    <source>
        <dbReference type="PROSITE" id="PS50112"/>
    </source>
</evidence>